<dbReference type="PANTHER" id="PTHR47870">
    <property type="entry name" value="CYTOCHROME C-TYPE BIOGENESIS PROTEIN CCMH"/>
    <property type="match status" value="1"/>
</dbReference>
<evidence type="ECO:0000313" key="10">
    <source>
        <dbReference type="Proteomes" id="UP000678374"/>
    </source>
</evidence>
<feature type="chain" id="PRO_5038163140" description="Cytochrome c-type biogenesis protein" evidence="7">
    <location>
        <begin position="21"/>
        <end position="151"/>
    </location>
</feature>
<evidence type="ECO:0000256" key="3">
    <source>
        <dbReference type="ARBA" id="ARBA00022723"/>
    </source>
</evidence>
<dbReference type="PANTHER" id="PTHR47870:SF1">
    <property type="entry name" value="CYTOCHROME C-TYPE BIOGENESIS PROTEIN CCMH"/>
    <property type="match status" value="1"/>
</dbReference>
<dbReference type="GO" id="GO:0005886">
    <property type="term" value="C:plasma membrane"/>
    <property type="evidence" value="ECO:0007669"/>
    <property type="project" value="TreeGrafter"/>
</dbReference>
<evidence type="ECO:0000256" key="2">
    <source>
        <dbReference type="ARBA" id="ARBA00022617"/>
    </source>
</evidence>
<keyword evidence="10" id="KW-1185">Reference proteome</keyword>
<feature type="transmembrane region" description="Helical" evidence="7">
    <location>
        <begin position="104"/>
        <end position="125"/>
    </location>
</feature>
<keyword evidence="7" id="KW-0812">Transmembrane</keyword>
<keyword evidence="4 7" id="KW-0732">Signal</keyword>
<evidence type="ECO:0000256" key="7">
    <source>
        <dbReference type="RuleBase" id="RU364112"/>
    </source>
</evidence>
<evidence type="ECO:0000256" key="5">
    <source>
        <dbReference type="ARBA" id="ARBA00022748"/>
    </source>
</evidence>
<protein>
    <recommendedName>
        <fullName evidence="7">Cytochrome c-type biogenesis protein</fullName>
    </recommendedName>
</protein>
<keyword evidence="7" id="KW-0472">Membrane</keyword>
<evidence type="ECO:0000313" key="9">
    <source>
        <dbReference type="EMBL" id="MBQ0957577.1"/>
    </source>
</evidence>
<keyword evidence="7" id="KW-1133">Transmembrane helix</keyword>
<dbReference type="FunFam" id="1.10.8.640:FF:000001">
    <property type="entry name" value="Cytochrome c-type biogenesis protein"/>
    <property type="match status" value="1"/>
</dbReference>
<feature type="domain" description="CcmH/CycL/Ccl2/NrfF N-terminal" evidence="8">
    <location>
        <begin position="10"/>
        <end position="133"/>
    </location>
</feature>
<comment type="similarity">
    <text evidence="1 7">Belongs to the CcmH/CycL/Ccl2/NrfF family.</text>
</comment>
<reference evidence="9" key="1">
    <citation type="submission" date="2021-04" db="EMBL/GenBank/DDBJ databases">
        <title>The genome sequence of Ideonella sp. 4Y11.</title>
        <authorList>
            <person name="Liu Y."/>
        </authorList>
    </citation>
    <scope>NUCLEOTIDE SEQUENCE</scope>
    <source>
        <strain evidence="9">4Y11</strain>
    </source>
</reference>
<dbReference type="GO" id="GO:0046872">
    <property type="term" value="F:metal ion binding"/>
    <property type="evidence" value="ECO:0007669"/>
    <property type="project" value="UniProtKB-KW"/>
</dbReference>
<dbReference type="InterPro" id="IPR051263">
    <property type="entry name" value="C-type_cytochrome_biogenesis"/>
</dbReference>
<feature type="signal peptide" evidence="7">
    <location>
        <begin position="1"/>
        <end position="20"/>
    </location>
</feature>
<dbReference type="RefSeq" id="WP_210799889.1">
    <property type="nucleotide sequence ID" value="NZ_JAGQDE010000001.1"/>
</dbReference>
<dbReference type="GO" id="GO:0017004">
    <property type="term" value="P:cytochrome complex assembly"/>
    <property type="evidence" value="ECO:0007669"/>
    <property type="project" value="UniProtKB-KW"/>
</dbReference>
<keyword evidence="3 7" id="KW-0479">Metal-binding</keyword>
<evidence type="ECO:0000256" key="6">
    <source>
        <dbReference type="ARBA" id="ARBA00023004"/>
    </source>
</evidence>
<comment type="function">
    <text evidence="7">Possible subunit of a heme lyase.</text>
</comment>
<sequence>MARRLLIASALLAAALNTWAGEARSVADDPALEARMMAIATELRCLVCQNQTVADSHAGLAVDLRQQIREQLAAGKTDEQVRAFMTDRYGDFVLYKPPFNARTALLWGGPALLSLGALLGLGWLLRRRARLPDEAFDPETPDEGLNNAPRS</sequence>
<keyword evidence="5" id="KW-0201">Cytochrome c-type biogenesis</keyword>
<dbReference type="InterPro" id="IPR005616">
    <property type="entry name" value="CcmH/CycL/Ccl2/NrfF_N"/>
</dbReference>
<dbReference type="Proteomes" id="UP000678374">
    <property type="component" value="Unassembled WGS sequence"/>
</dbReference>
<evidence type="ECO:0000256" key="4">
    <source>
        <dbReference type="ARBA" id="ARBA00022729"/>
    </source>
</evidence>
<organism evidence="9 10">
    <name type="scientific">Ideonella aquatica</name>
    <dbReference type="NCBI Taxonomy" id="2824119"/>
    <lineage>
        <taxon>Bacteria</taxon>
        <taxon>Pseudomonadati</taxon>
        <taxon>Pseudomonadota</taxon>
        <taxon>Betaproteobacteria</taxon>
        <taxon>Burkholderiales</taxon>
        <taxon>Sphaerotilaceae</taxon>
        <taxon>Ideonella</taxon>
    </lineage>
</organism>
<dbReference type="InterPro" id="IPR038297">
    <property type="entry name" value="CcmH/CycL/NrfF/Ccl2_sf"/>
</dbReference>
<name>A0A940YIC0_9BURK</name>
<gene>
    <name evidence="9" type="ORF">KAK06_01280</name>
</gene>
<keyword evidence="6 7" id="KW-0408">Iron</keyword>
<dbReference type="AlphaFoldDB" id="A0A940YIC0"/>
<dbReference type="Pfam" id="PF03918">
    <property type="entry name" value="CcmH"/>
    <property type="match status" value="1"/>
</dbReference>
<dbReference type="Gene3D" id="1.10.8.640">
    <property type="entry name" value="Cytochrome C biogenesis protein"/>
    <property type="match status" value="1"/>
</dbReference>
<dbReference type="EMBL" id="JAGQDE010000001">
    <property type="protein sequence ID" value="MBQ0957577.1"/>
    <property type="molecule type" value="Genomic_DNA"/>
</dbReference>
<proteinExistence type="inferred from homology"/>
<evidence type="ECO:0000259" key="8">
    <source>
        <dbReference type="Pfam" id="PF03918"/>
    </source>
</evidence>
<dbReference type="CDD" id="cd16378">
    <property type="entry name" value="CcmH_N"/>
    <property type="match status" value="1"/>
</dbReference>
<accession>A0A940YIC0</accession>
<evidence type="ECO:0000256" key="1">
    <source>
        <dbReference type="ARBA" id="ARBA00010342"/>
    </source>
</evidence>
<keyword evidence="2 7" id="KW-0349">Heme</keyword>
<comment type="caution">
    <text evidence="9">The sequence shown here is derived from an EMBL/GenBank/DDBJ whole genome shotgun (WGS) entry which is preliminary data.</text>
</comment>